<dbReference type="GO" id="GO:0050830">
    <property type="term" value="P:defense response to Gram-positive bacterium"/>
    <property type="evidence" value="ECO:0007669"/>
    <property type="project" value="TreeGrafter"/>
</dbReference>
<keyword evidence="3" id="KW-0812">Transmembrane</keyword>
<dbReference type="Ensembl" id="ENSGACT00000079230.1">
    <property type="protein sequence ID" value="ENSGACP00000066985.1"/>
    <property type="gene ID" value="ENSGACG00000026486.1"/>
</dbReference>
<dbReference type="InterPro" id="IPR001368">
    <property type="entry name" value="TNFR/NGFR_Cys_rich_reg"/>
</dbReference>
<dbReference type="GO" id="GO:0009897">
    <property type="term" value="C:external side of plasma membrane"/>
    <property type="evidence" value="ECO:0007669"/>
    <property type="project" value="TreeGrafter"/>
</dbReference>
<dbReference type="SUPFAM" id="SSF57586">
    <property type="entry name" value="TNF receptor-like"/>
    <property type="match status" value="3"/>
</dbReference>
<evidence type="ECO:0000256" key="3">
    <source>
        <dbReference type="SAM" id="Phobius"/>
    </source>
</evidence>
<protein>
    <recommendedName>
        <fullName evidence="4">TNFR-Cys domain-containing protein</fullName>
    </recommendedName>
</protein>
<feature type="region of interest" description="Disordered" evidence="2">
    <location>
        <begin position="239"/>
        <end position="280"/>
    </location>
</feature>
<dbReference type="AlphaFoldDB" id="A0AAQ4RU55"/>
<dbReference type="SMART" id="SM00208">
    <property type="entry name" value="TNFR"/>
    <property type="match status" value="4"/>
</dbReference>
<dbReference type="CDD" id="cd00185">
    <property type="entry name" value="TNFRSF"/>
    <property type="match status" value="1"/>
</dbReference>
<reference evidence="5 6" key="1">
    <citation type="journal article" date="2021" name="G3 (Bethesda)">
        <title>Improved contiguity of the threespine stickleback genome using long-read sequencing.</title>
        <authorList>
            <person name="Nath S."/>
            <person name="Shaw D.E."/>
            <person name="White M.A."/>
        </authorList>
    </citation>
    <scope>NUCLEOTIDE SEQUENCE [LARGE SCALE GENOMIC DNA]</scope>
    <source>
        <strain evidence="5 6">Lake Benthic</strain>
    </source>
</reference>
<organism evidence="5 6">
    <name type="scientific">Gasterosteus aculeatus aculeatus</name>
    <name type="common">three-spined stickleback</name>
    <dbReference type="NCBI Taxonomy" id="481459"/>
    <lineage>
        <taxon>Eukaryota</taxon>
        <taxon>Metazoa</taxon>
        <taxon>Chordata</taxon>
        <taxon>Craniata</taxon>
        <taxon>Vertebrata</taxon>
        <taxon>Euteleostomi</taxon>
        <taxon>Actinopterygii</taxon>
        <taxon>Neopterygii</taxon>
        <taxon>Teleostei</taxon>
        <taxon>Neoteleostei</taxon>
        <taxon>Acanthomorphata</taxon>
        <taxon>Eupercaria</taxon>
        <taxon>Perciformes</taxon>
        <taxon>Cottioidei</taxon>
        <taxon>Gasterosteales</taxon>
        <taxon>Gasterosteidae</taxon>
        <taxon>Gasterosteus</taxon>
    </lineage>
</organism>
<reference evidence="5" key="2">
    <citation type="submission" date="2025-08" db="UniProtKB">
        <authorList>
            <consortium name="Ensembl"/>
        </authorList>
    </citation>
    <scope>IDENTIFICATION</scope>
</reference>
<dbReference type="GO" id="GO:2000406">
    <property type="term" value="P:positive regulation of T cell migration"/>
    <property type="evidence" value="ECO:0007669"/>
    <property type="project" value="TreeGrafter"/>
</dbReference>
<evidence type="ECO:0000259" key="4">
    <source>
        <dbReference type="PROSITE" id="PS50050"/>
    </source>
</evidence>
<reference evidence="5" key="3">
    <citation type="submission" date="2025-09" db="UniProtKB">
        <authorList>
            <consortium name="Ensembl"/>
        </authorList>
    </citation>
    <scope>IDENTIFICATION</scope>
</reference>
<dbReference type="PANTHER" id="PTHR46838:SF1">
    <property type="entry name" value="TUMOR NECROSIS FACTOR RECEPTOR SUPERFAMILY MEMBER 14"/>
    <property type="match status" value="1"/>
</dbReference>
<feature type="repeat" description="TNFR-Cys" evidence="1">
    <location>
        <begin position="77"/>
        <end position="119"/>
    </location>
</feature>
<evidence type="ECO:0000313" key="6">
    <source>
        <dbReference type="Proteomes" id="UP000007635"/>
    </source>
</evidence>
<feature type="compositionally biased region" description="Polar residues" evidence="2">
    <location>
        <begin position="241"/>
        <end position="268"/>
    </location>
</feature>
<dbReference type="CDD" id="cd13405">
    <property type="entry name" value="TNFRSF14_teleost"/>
    <property type="match status" value="1"/>
</dbReference>
<evidence type="ECO:0000313" key="5">
    <source>
        <dbReference type="Ensembl" id="ENSGACP00000066985.1"/>
    </source>
</evidence>
<sequence>MPLEEPTITHNVEPTHGLQSWCDQEGAVLCVSVLVTPGTCCLSKEYELPDGWCCPMCHEGSVVKRDCTPQSDTRCVPCVDGTYMNQPNTLTKCFPCSSCDQGRGLFAKQNCTSTSDTVCDVIAGHFCTDLIEDKECRSARRHSDCKPGHRVKEPGTRRTDTTCEPCPAGSFSLEGVNCSLWTTCSENQVEVKGGNPTSNTVCGAAPRGLYGLIAVPVAVDVLVMVPIGTLVVRWIKRRNQKNQQQGPRSSVASGEETSVCLQEESSQEGPEGMLRWSGDP</sequence>
<feature type="domain" description="TNFR-Cys" evidence="4">
    <location>
        <begin position="77"/>
        <end position="119"/>
    </location>
</feature>
<keyword evidence="3" id="KW-1133">Transmembrane helix</keyword>
<dbReference type="Proteomes" id="UP000007635">
    <property type="component" value="Chromosome XII"/>
</dbReference>
<comment type="caution">
    <text evidence="1">Lacks conserved residue(s) required for the propagation of feature annotation.</text>
</comment>
<evidence type="ECO:0000256" key="2">
    <source>
        <dbReference type="SAM" id="MobiDB-lite"/>
    </source>
</evidence>
<dbReference type="GO" id="GO:0050829">
    <property type="term" value="P:defense response to Gram-negative bacterium"/>
    <property type="evidence" value="ECO:0007669"/>
    <property type="project" value="TreeGrafter"/>
</dbReference>
<proteinExistence type="predicted"/>
<feature type="disulfide bond" evidence="1">
    <location>
        <begin position="78"/>
        <end position="93"/>
    </location>
</feature>
<dbReference type="GO" id="GO:0002720">
    <property type="term" value="P:positive regulation of cytokine production involved in immune response"/>
    <property type="evidence" value="ECO:0007669"/>
    <property type="project" value="TreeGrafter"/>
</dbReference>
<dbReference type="GO" id="GO:0046642">
    <property type="term" value="P:negative regulation of alpha-beta T cell proliferation"/>
    <property type="evidence" value="ECO:0007669"/>
    <property type="project" value="TreeGrafter"/>
</dbReference>
<keyword evidence="1" id="KW-1015">Disulfide bond</keyword>
<dbReference type="Gene3D" id="2.10.50.10">
    <property type="entry name" value="Tumor Necrosis Factor Receptor, subunit A, domain 2"/>
    <property type="match status" value="3"/>
</dbReference>
<feature type="transmembrane region" description="Helical" evidence="3">
    <location>
        <begin position="209"/>
        <end position="235"/>
    </location>
</feature>
<dbReference type="FunFam" id="2.10.50.10:FF:000007">
    <property type="entry name" value="TNF receptor superfamily member 14"/>
    <property type="match status" value="1"/>
</dbReference>
<name>A0AAQ4RU55_GASAC</name>
<dbReference type="Pfam" id="PF00020">
    <property type="entry name" value="TNFR_c6"/>
    <property type="match status" value="3"/>
</dbReference>
<evidence type="ECO:0000256" key="1">
    <source>
        <dbReference type="PROSITE-ProRule" id="PRU00206"/>
    </source>
</evidence>
<accession>A0AAQ4RU55</accession>
<dbReference type="GeneTree" id="ENSGT00950000183126"/>
<dbReference type="PROSITE" id="PS50050">
    <property type="entry name" value="TNFR_NGFR_2"/>
    <property type="match status" value="1"/>
</dbReference>
<keyword evidence="3" id="KW-0472">Membrane</keyword>
<dbReference type="PROSITE" id="PS00652">
    <property type="entry name" value="TNFR_NGFR_1"/>
    <property type="match status" value="1"/>
</dbReference>
<dbReference type="PANTHER" id="PTHR46838">
    <property type="entry name" value="TUMOR NECROSIS FACTOR RECEPTOR SUPERFAMILY MEMBER 14"/>
    <property type="match status" value="1"/>
</dbReference>
<keyword evidence="6" id="KW-1185">Reference proteome</keyword>